<dbReference type="AlphaFoldDB" id="A0AA40F608"/>
<accession>A0AA40F608</accession>
<sequence length="229" mass="25076">MDDSDSFESRLGVFLAHEPGSAPSQSSIPFRRTSRWEPGDLRVTAIMASARGAASSNGPDFIPRPRFAAPLAFRTARSASFPTGSEPAWAGTATHQPAVPQAPGHMADSFLGSDPFLDVPGTSRRSTDLFAEQTPSRRPVVESRSQPRAQPRHQVQVVAGPSMPATASSALLVRPAAWGEISPERGSRPPRRTRGQLQEEDDDDEEETSIAEERRHRHRQRFMVDRSTN</sequence>
<feature type="compositionally biased region" description="Acidic residues" evidence="1">
    <location>
        <begin position="198"/>
        <end position="210"/>
    </location>
</feature>
<evidence type="ECO:0000313" key="2">
    <source>
        <dbReference type="EMBL" id="KAK0751839.1"/>
    </source>
</evidence>
<organism evidence="2 3">
    <name type="scientific">Schizothecium vesticola</name>
    <dbReference type="NCBI Taxonomy" id="314040"/>
    <lineage>
        <taxon>Eukaryota</taxon>
        <taxon>Fungi</taxon>
        <taxon>Dikarya</taxon>
        <taxon>Ascomycota</taxon>
        <taxon>Pezizomycotina</taxon>
        <taxon>Sordariomycetes</taxon>
        <taxon>Sordariomycetidae</taxon>
        <taxon>Sordariales</taxon>
        <taxon>Schizotheciaceae</taxon>
        <taxon>Schizothecium</taxon>
    </lineage>
</organism>
<reference evidence="2" key="1">
    <citation type="submission" date="2023-06" db="EMBL/GenBank/DDBJ databases">
        <title>Genome-scale phylogeny and comparative genomics of the fungal order Sordariales.</title>
        <authorList>
            <consortium name="Lawrence Berkeley National Laboratory"/>
            <person name="Hensen N."/>
            <person name="Bonometti L."/>
            <person name="Westerberg I."/>
            <person name="Brannstrom I.O."/>
            <person name="Guillou S."/>
            <person name="Cros-Aarteil S."/>
            <person name="Calhoun S."/>
            <person name="Haridas S."/>
            <person name="Kuo A."/>
            <person name="Mondo S."/>
            <person name="Pangilinan J."/>
            <person name="Riley R."/>
            <person name="LaButti K."/>
            <person name="Andreopoulos B."/>
            <person name="Lipzen A."/>
            <person name="Chen C."/>
            <person name="Yanf M."/>
            <person name="Daum C."/>
            <person name="Ng V."/>
            <person name="Clum A."/>
            <person name="Steindorff A."/>
            <person name="Ohm R."/>
            <person name="Martin F."/>
            <person name="Silar P."/>
            <person name="Natvig D."/>
            <person name="Lalanne C."/>
            <person name="Gautier V."/>
            <person name="Ament-velasquez S.L."/>
            <person name="Kruys A."/>
            <person name="Hutchinson M.I."/>
            <person name="Powell A.J."/>
            <person name="Barry K."/>
            <person name="Miller A.N."/>
            <person name="Grigoriev I.V."/>
            <person name="Debuchy R."/>
            <person name="Gladieux P."/>
            <person name="Thoren M.H."/>
            <person name="Johannesson H."/>
        </authorList>
    </citation>
    <scope>NUCLEOTIDE SEQUENCE</scope>
    <source>
        <strain evidence="2">SMH3187-1</strain>
    </source>
</reference>
<evidence type="ECO:0000256" key="1">
    <source>
        <dbReference type="SAM" id="MobiDB-lite"/>
    </source>
</evidence>
<protein>
    <submittedName>
        <fullName evidence="2">Uncharacterized protein</fullName>
    </submittedName>
</protein>
<feature type="region of interest" description="Disordered" evidence="1">
    <location>
        <begin position="78"/>
        <end position="229"/>
    </location>
</feature>
<evidence type="ECO:0000313" key="3">
    <source>
        <dbReference type="Proteomes" id="UP001172155"/>
    </source>
</evidence>
<name>A0AA40F608_9PEZI</name>
<comment type="caution">
    <text evidence="2">The sequence shown here is derived from an EMBL/GenBank/DDBJ whole genome shotgun (WGS) entry which is preliminary data.</text>
</comment>
<keyword evidence="3" id="KW-1185">Reference proteome</keyword>
<gene>
    <name evidence="2" type="ORF">B0T18DRAFT_426419</name>
</gene>
<feature type="region of interest" description="Disordered" evidence="1">
    <location>
        <begin position="1"/>
        <end position="35"/>
    </location>
</feature>
<dbReference type="EMBL" id="JAUKUD010000002">
    <property type="protein sequence ID" value="KAK0751839.1"/>
    <property type="molecule type" value="Genomic_DNA"/>
</dbReference>
<dbReference type="Proteomes" id="UP001172155">
    <property type="component" value="Unassembled WGS sequence"/>
</dbReference>
<proteinExistence type="predicted"/>